<dbReference type="InterPro" id="IPR036388">
    <property type="entry name" value="WH-like_DNA-bd_sf"/>
</dbReference>
<proteinExistence type="predicted"/>
<dbReference type="AlphaFoldDB" id="A0A840ZJ20"/>
<gene>
    <name evidence="2" type="ORF">HNR00_001689</name>
</gene>
<reference evidence="2 3" key="1">
    <citation type="submission" date="2020-08" db="EMBL/GenBank/DDBJ databases">
        <title>Genomic Encyclopedia of Type Strains, Phase IV (KMG-IV): sequencing the most valuable type-strain genomes for metagenomic binning, comparative biology and taxonomic classification.</title>
        <authorList>
            <person name="Goeker M."/>
        </authorList>
    </citation>
    <scope>NUCLEOTIDE SEQUENCE [LARGE SCALE GENOMIC DNA]</scope>
    <source>
        <strain evidence="2 3">DSM 2163</strain>
    </source>
</reference>
<dbReference type="Gene3D" id="1.10.10.10">
    <property type="entry name" value="Winged helix-like DNA-binding domain superfamily/Winged helix DNA-binding domain"/>
    <property type="match status" value="1"/>
</dbReference>
<sequence length="318" mass="34913">MTSSAERLTPAASGLRPDSGNAAMAGTLPAHRSVEEILAHPDFPAARALFVAEHAKVYEAGTFPAQLGADIGRVTTLAIIVCLHAAYDPADRATWPTLNRLKDRVARFGFASPRLIDDFVARLGQTGYVAMERQPEDSRVRLLKPTERLLAWDREWMAAHFAPLDLLYPDPGYGPPGRRDPAFQAVHAGAALAAFDAIIAMTWSNLEIVFFLSATSALIILLSFFEMGGADPESRIRESDLAHLAPRFGVSRTHIRNILAVARERGFLTRSGPRNAFIRLTPRWTTAFDRFIADSLAQSDLTYRLALRAMGADALYRG</sequence>
<protein>
    <submittedName>
        <fullName evidence="2">Uncharacterized protein</fullName>
    </submittedName>
</protein>
<keyword evidence="3" id="KW-1185">Reference proteome</keyword>
<name>A0A840ZJ20_9HYPH</name>
<evidence type="ECO:0000256" key="1">
    <source>
        <dbReference type="SAM" id="MobiDB-lite"/>
    </source>
</evidence>
<comment type="caution">
    <text evidence="2">The sequence shown here is derived from an EMBL/GenBank/DDBJ whole genome shotgun (WGS) entry which is preliminary data.</text>
</comment>
<evidence type="ECO:0000313" key="3">
    <source>
        <dbReference type="Proteomes" id="UP000583454"/>
    </source>
</evidence>
<accession>A0A840ZJ20</accession>
<organism evidence="2 3">
    <name type="scientific">Methylorubrum rhodinum</name>
    <dbReference type="NCBI Taxonomy" id="29428"/>
    <lineage>
        <taxon>Bacteria</taxon>
        <taxon>Pseudomonadati</taxon>
        <taxon>Pseudomonadota</taxon>
        <taxon>Alphaproteobacteria</taxon>
        <taxon>Hyphomicrobiales</taxon>
        <taxon>Methylobacteriaceae</taxon>
        <taxon>Methylorubrum</taxon>
    </lineage>
</organism>
<dbReference type="Proteomes" id="UP000583454">
    <property type="component" value="Unassembled WGS sequence"/>
</dbReference>
<evidence type="ECO:0000313" key="2">
    <source>
        <dbReference type="EMBL" id="MBB5756981.1"/>
    </source>
</evidence>
<dbReference type="EMBL" id="JACHOP010000005">
    <property type="protein sequence ID" value="MBB5756981.1"/>
    <property type="molecule type" value="Genomic_DNA"/>
</dbReference>
<feature type="region of interest" description="Disordered" evidence="1">
    <location>
        <begin position="1"/>
        <end position="24"/>
    </location>
</feature>